<keyword evidence="4 6" id="KW-0274">FAD</keyword>
<protein>
    <submittedName>
        <fullName evidence="10">Acyl-CoA dehydrogenase</fullName>
    </submittedName>
</protein>
<evidence type="ECO:0000313" key="10">
    <source>
        <dbReference type="EMBL" id="GBF32809.1"/>
    </source>
</evidence>
<feature type="domain" description="Acetyl-CoA dehydrogenase-like C-terminal" evidence="9">
    <location>
        <begin position="478"/>
        <end position="603"/>
    </location>
</feature>
<keyword evidence="3 6" id="KW-0285">Flavoprotein</keyword>
<dbReference type="GO" id="GO:0005886">
    <property type="term" value="C:plasma membrane"/>
    <property type="evidence" value="ECO:0007669"/>
    <property type="project" value="TreeGrafter"/>
</dbReference>
<dbReference type="Gene3D" id="1.20.140.10">
    <property type="entry name" value="Butyryl-CoA Dehydrogenase, subunit A, domain 3"/>
    <property type="match status" value="1"/>
</dbReference>
<comment type="caution">
    <text evidence="10">The sequence shown here is derived from an EMBL/GenBank/DDBJ whole genome shotgun (WGS) entry which is preliminary data.</text>
</comment>
<name>A0A2L2X9A0_9FIRM</name>
<evidence type="ECO:0000256" key="3">
    <source>
        <dbReference type="ARBA" id="ARBA00022630"/>
    </source>
</evidence>
<dbReference type="InterPro" id="IPR046373">
    <property type="entry name" value="Acyl-CoA_Oxase/DH_mid-dom_sf"/>
</dbReference>
<evidence type="ECO:0000256" key="5">
    <source>
        <dbReference type="ARBA" id="ARBA00023002"/>
    </source>
</evidence>
<dbReference type="InterPro" id="IPR025878">
    <property type="entry name" value="Acyl-CoA_dh-like_C_dom"/>
</dbReference>
<dbReference type="Gene3D" id="1.10.540.10">
    <property type="entry name" value="Acyl-CoA dehydrogenase/oxidase, N-terminal domain"/>
    <property type="match status" value="1"/>
</dbReference>
<comment type="cofactor">
    <cofactor evidence="1 6">
        <name>FAD</name>
        <dbReference type="ChEBI" id="CHEBI:57692"/>
    </cofactor>
</comment>
<feature type="domain" description="Acyl-CoA dehydrogenase/oxidase C-terminal" evidence="7">
    <location>
        <begin position="293"/>
        <end position="458"/>
    </location>
</feature>
<sequence>MGSNFMLSYRDHKFILKEWLPLEKILSYQPFSESYSVDDVDMILEQSYKVSREVLAPTNEEGDRQQAHLVNGEVVLPDSFKEAFTFIQENGWGSGNLDLESGAALPEILLTAVNEFMTGASPAFVPYVGATTGSARLIQTFGSEELKNLFLPKMMDGSWSGTMCLTEPNAGSDVGDITSKAFPTDTPGLYKIKGTKCFITGGDQNITENIIHLLLARIEGAAPGTKGISLFVIPKHRVNENGEILGSNDVTTVAVEHKMGLKGSATAMLSFGDNNECYGYLLGNPPDEQGKASGMAQMFQMMNGARFETGLMALSIAAVAYNNAAKYARERVQGRPLTNPKGERLPIIKHADVRRMLLDMKAHIEAVRALIYKTAFYTDIQHHDPDKGERLKAAAAVDVNIPMVKAYASDVVWPLVAEAIQVYGGYGFSEEYPVAQSARDCKILSIWEGTNYIQAMDLIGRKWTMKNGEIFKGWMLELKQTIESFKDNAEFSKEYAVLSEAYNAYRGIQKVAMGFYMQQKFDMLPLFATRVLHATAKLYCGALMMEQALLAAEKIGELGEGHFDYAFYRGKVEAARYYVRNIVPEVMLAARLIAEEDTSVLDVPEESFDY</sequence>
<dbReference type="AlphaFoldDB" id="A0A2L2X9A0"/>
<dbReference type="InterPro" id="IPR009075">
    <property type="entry name" value="AcylCo_DH/oxidase_C"/>
</dbReference>
<dbReference type="GO" id="GO:0050660">
    <property type="term" value="F:flavin adenine dinucleotide binding"/>
    <property type="evidence" value="ECO:0007669"/>
    <property type="project" value="InterPro"/>
</dbReference>
<evidence type="ECO:0000259" key="9">
    <source>
        <dbReference type="Pfam" id="PF12806"/>
    </source>
</evidence>
<keyword evidence="5 6" id="KW-0560">Oxidoreductase</keyword>
<keyword evidence="11" id="KW-1185">Reference proteome</keyword>
<dbReference type="RefSeq" id="WP_104371290.1">
    <property type="nucleotide sequence ID" value="NZ_BFAV01000055.1"/>
</dbReference>
<dbReference type="EMBL" id="BFAV01000055">
    <property type="protein sequence ID" value="GBF32809.1"/>
    <property type="molecule type" value="Genomic_DNA"/>
</dbReference>
<reference evidence="11" key="1">
    <citation type="submission" date="2018-02" db="EMBL/GenBank/DDBJ databases">
        <title>Genome sequence of Desulfocucumis palustris strain NAW-5.</title>
        <authorList>
            <person name="Watanabe M."/>
            <person name="Kojima H."/>
            <person name="Fukui M."/>
        </authorList>
    </citation>
    <scope>NUCLEOTIDE SEQUENCE [LARGE SCALE GENOMIC DNA]</scope>
    <source>
        <strain evidence="11">NAW-5</strain>
    </source>
</reference>
<dbReference type="SUPFAM" id="SSF56645">
    <property type="entry name" value="Acyl-CoA dehydrogenase NM domain-like"/>
    <property type="match status" value="1"/>
</dbReference>
<comment type="similarity">
    <text evidence="2 6">Belongs to the acyl-CoA dehydrogenase family.</text>
</comment>
<dbReference type="Pfam" id="PF00441">
    <property type="entry name" value="Acyl-CoA_dh_1"/>
    <property type="match status" value="1"/>
</dbReference>
<evidence type="ECO:0000256" key="1">
    <source>
        <dbReference type="ARBA" id="ARBA00001974"/>
    </source>
</evidence>
<dbReference type="InterPro" id="IPR006091">
    <property type="entry name" value="Acyl-CoA_Oxase/DH_mid-dom"/>
</dbReference>
<evidence type="ECO:0000313" key="11">
    <source>
        <dbReference type="Proteomes" id="UP000239549"/>
    </source>
</evidence>
<gene>
    <name evidence="10" type="ORF">DCCM_1005</name>
</gene>
<feature type="domain" description="Acyl-CoA oxidase/dehydrogenase middle" evidence="8">
    <location>
        <begin position="163"/>
        <end position="272"/>
    </location>
</feature>
<dbReference type="Gene3D" id="2.40.110.10">
    <property type="entry name" value="Butyryl-CoA Dehydrogenase, subunit A, domain 2"/>
    <property type="match status" value="1"/>
</dbReference>
<dbReference type="Proteomes" id="UP000239549">
    <property type="component" value="Unassembled WGS sequence"/>
</dbReference>
<dbReference type="OrthoDB" id="9802447at2"/>
<dbReference type="InterPro" id="IPR009100">
    <property type="entry name" value="AcylCoA_DH/oxidase_NM_dom_sf"/>
</dbReference>
<evidence type="ECO:0000256" key="2">
    <source>
        <dbReference type="ARBA" id="ARBA00009347"/>
    </source>
</evidence>
<dbReference type="InterPro" id="IPR052166">
    <property type="entry name" value="Diverse_Acyl-CoA_DH"/>
</dbReference>
<dbReference type="InterPro" id="IPR036250">
    <property type="entry name" value="AcylCo_DH-like_C"/>
</dbReference>
<organism evidence="10 11">
    <name type="scientific">Desulfocucumis palustris</name>
    <dbReference type="NCBI Taxonomy" id="1898651"/>
    <lineage>
        <taxon>Bacteria</taxon>
        <taxon>Bacillati</taxon>
        <taxon>Bacillota</taxon>
        <taxon>Clostridia</taxon>
        <taxon>Eubacteriales</taxon>
        <taxon>Desulfocucumaceae</taxon>
        <taxon>Desulfocucumis</taxon>
    </lineage>
</organism>
<dbReference type="Pfam" id="PF12806">
    <property type="entry name" value="Acyl-CoA_dh_C"/>
    <property type="match status" value="1"/>
</dbReference>
<dbReference type="Pfam" id="PF02770">
    <property type="entry name" value="Acyl-CoA_dh_M"/>
    <property type="match status" value="1"/>
</dbReference>
<evidence type="ECO:0000256" key="4">
    <source>
        <dbReference type="ARBA" id="ARBA00022827"/>
    </source>
</evidence>
<dbReference type="PANTHER" id="PTHR42803:SF1">
    <property type="entry name" value="BROAD-SPECIFICITY LINEAR ACYL-COA DEHYDROGENASE FADE5"/>
    <property type="match status" value="1"/>
</dbReference>
<dbReference type="SUPFAM" id="SSF47203">
    <property type="entry name" value="Acyl-CoA dehydrogenase C-terminal domain-like"/>
    <property type="match status" value="1"/>
</dbReference>
<evidence type="ECO:0000256" key="6">
    <source>
        <dbReference type="RuleBase" id="RU362125"/>
    </source>
</evidence>
<accession>A0A2L2X9A0</accession>
<dbReference type="GO" id="GO:0016627">
    <property type="term" value="F:oxidoreductase activity, acting on the CH-CH group of donors"/>
    <property type="evidence" value="ECO:0007669"/>
    <property type="project" value="InterPro"/>
</dbReference>
<proteinExistence type="inferred from homology"/>
<evidence type="ECO:0000259" key="8">
    <source>
        <dbReference type="Pfam" id="PF02770"/>
    </source>
</evidence>
<evidence type="ECO:0000259" key="7">
    <source>
        <dbReference type="Pfam" id="PF00441"/>
    </source>
</evidence>
<dbReference type="InterPro" id="IPR037069">
    <property type="entry name" value="AcylCoA_DH/ox_N_sf"/>
</dbReference>
<dbReference type="PANTHER" id="PTHR42803">
    <property type="entry name" value="ACYL-COA DEHYDROGENASE"/>
    <property type="match status" value="1"/>
</dbReference>